<evidence type="ECO:0000313" key="1">
    <source>
        <dbReference type="EMBL" id="NJB99397.1"/>
    </source>
</evidence>
<reference evidence="1 2" key="1">
    <citation type="submission" date="2020-03" db="EMBL/GenBank/DDBJ databases">
        <title>Genomic Encyclopedia of Type Strains, Phase IV (KMG-IV): sequencing the most valuable type-strain genomes for metagenomic binning, comparative biology and taxonomic classification.</title>
        <authorList>
            <person name="Goeker M."/>
        </authorList>
    </citation>
    <scope>NUCLEOTIDE SEQUENCE [LARGE SCALE GENOMIC DNA]</scope>
    <source>
        <strain evidence="1 2">DSM 7225</strain>
    </source>
</reference>
<dbReference type="EMBL" id="JAATJB010000015">
    <property type="protein sequence ID" value="NJB99397.1"/>
    <property type="molecule type" value="Genomic_DNA"/>
</dbReference>
<dbReference type="RefSeq" id="WP_125977277.1">
    <property type="nucleotide sequence ID" value="NZ_BAAADY010000020.1"/>
</dbReference>
<dbReference type="AlphaFoldDB" id="A0A7X5Y1K1"/>
<protein>
    <submittedName>
        <fullName evidence="1">Uncharacterized protein</fullName>
    </submittedName>
</protein>
<organism evidence="1 2">
    <name type="scientific">Sphingomonas trueperi</name>
    <dbReference type="NCBI Taxonomy" id="53317"/>
    <lineage>
        <taxon>Bacteria</taxon>
        <taxon>Pseudomonadati</taxon>
        <taxon>Pseudomonadota</taxon>
        <taxon>Alphaproteobacteria</taxon>
        <taxon>Sphingomonadales</taxon>
        <taxon>Sphingomonadaceae</taxon>
        <taxon>Sphingomonas</taxon>
    </lineage>
</organism>
<accession>A0A7X5Y1K1</accession>
<gene>
    <name evidence="1" type="ORF">GGR89_003738</name>
</gene>
<keyword evidence="2" id="KW-1185">Reference proteome</keyword>
<evidence type="ECO:0000313" key="2">
    <source>
        <dbReference type="Proteomes" id="UP000531251"/>
    </source>
</evidence>
<comment type="caution">
    <text evidence="1">The sequence shown here is derived from an EMBL/GenBank/DDBJ whole genome shotgun (WGS) entry which is preliminary data.</text>
</comment>
<dbReference type="Proteomes" id="UP000531251">
    <property type="component" value="Unassembled WGS sequence"/>
</dbReference>
<sequence>MTAPARFTKTDIKRALSGAREAGFARVRVGIDVNGNMVIDASDDPMTIVEATPNPLDRLLKGR</sequence>
<proteinExistence type="predicted"/>
<name>A0A7X5Y1K1_9SPHN</name>